<dbReference type="EMBL" id="FPKS01000003">
    <property type="protein sequence ID" value="SFZ73037.1"/>
    <property type="molecule type" value="Genomic_DNA"/>
</dbReference>
<accession>A0A1K2H8I5</accession>
<gene>
    <name evidence="1" type="ORF">SAMN02746068_00731</name>
</gene>
<dbReference type="Proteomes" id="UP000185655">
    <property type="component" value="Unassembled WGS sequence"/>
</dbReference>
<organism evidence="1 2">
    <name type="scientific">Pseudolactococcus chungangensis CAU 28 = DSM 22330</name>
    <dbReference type="NCBI Taxonomy" id="1122154"/>
    <lineage>
        <taxon>Bacteria</taxon>
        <taxon>Bacillati</taxon>
        <taxon>Bacillota</taxon>
        <taxon>Bacilli</taxon>
        <taxon>Lactobacillales</taxon>
        <taxon>Streptococcaceae</taxon>
        <taxon>Pseudolactococcus</taxon>
    </lineage>
</organism>
<dbReference type="OrthoDB" id="9805051at2"/>
<evidence type="ECO:0000313" key="1">
    <source>
        <dbReference type="EMBL" id="SFZ73037.1"/>
    </source>
</evidence>
<evidence type="ECO:0000313" key="2">
    <source>
        <dbReference type="Proteomes" id="UP000185655"/>
    </source>
</evidence>
<dbReference type="STRING" id="1122154.SAMN02746068_00731"/>
<proteinExistence type="predicted"/>
<reference evidence="1 2" key="1">
    <citation type="submission" date="2016-11" db="EMBL/GenBank/DDBJ databases">
        <authorList>
            <person name="Jaros S."/>
            <person name="Januszkiewicz K."/>
            <person name="Wedrychowicz H."/>
        </authorList>
    </citation>
    <scope>NUCLEOTIDE SEQUENCE [LARGE SCALE GENOMIC DNA]</scope>
    <source>
        <strain evidence="1 2">DSM 22330</strain>
    </source>
</reference>
<dbReference type="RefSeq" id="WP_031365325.1">
    <property type="nucleotide sequence ID" value="NZ_FPKS01000003.1"/>
</dbReference>
<name>A0A1K2H8I5_9LACT</name>
<dbReference type="AlphaFoldDB" id="A0A1K2H8I5"/>
<sequence>MKIRIQGNKIIMYAKDKNGCTCSETYFFTRYGVSNLMRRISEFGRFDFDDVTSFDNFERISDLWKKRKLI</sequence>
<protein>
    <submittedName>
        <fullName evidence="1">Uncharacterized protein</fullName>
    </submittedName>
</protein>